<keyword evidence="3" id="KW-1185">Reference proteome</keyword>
<name>A0A194XNU8_MOLSC</name>
<evidence type="ECO:0000256" key="1">
    <source>
        <dbReference type="SAM" id="MobiDB-lite"/>
    </source>
</evidence>
<organism evidence="2 3">
    <name type="scientific">Mollisia scopiformis</name>
    <name type="common">Conifer needle endophyte fungus</name>
    <name type="synonym">Phialocephala scopiformis</name>
    <dbReference type="NCBI Taxonomy" id="149040"/>
    <lineage>
        <taxon>Eukaryota</taxon>
        <taxon>Fungi</taxon>
        <taxon>Dikarya</taxon>
        <taxon>Ascomycota</taxon>
        <taxon>Pezizomycotina</taxon>
        <taxon>Leotiomycetes</taxon>
        <taxon>Helotiales</taxon>
        <taxon>Mollisiaceae</taxon>
        <taxon>Mollisia</taxon>
    </lineage>
</organism>
<dbReference type="Proteomes" id="UP000070700">
    <property type="component" value="Unassembled WGS sequence"/>
</dbReference>
<protein>
    <submittedName>
        <fullName evidence="2">Uncharacterized protein</fullName>
    </submittedName>
</protein>
<dbReference type="AlphaFoldDB" id="A0A194XNU8"/>
<accession>A0A194XNU8</accession>
<gene>
    <name evidence="2" type="ORF">LY89DRAFT_681913</name>
</gene>
<feature type="compositionally biased region" description="Acidic residues" evidence="1">
    <location>
        <begin position="567"/>
        <end position="596"/>
    </location>
</feature>
<dbReference type="InParanoid" id="A0A194XNU8"/>
<proteinExistence type="predicted"/>
<dbReference type="GeneID" id="28824128"/>
<dbReference type="KEGG" id="psco:LY89DRAFT_681913"/>
<feature type="region of interest" description="Disordered" evidence="1">
    <location>
        <begin position="550"/>
        <end position="596"/>
    </location>
</feature>
<evidence type="ECO:0000313" key="2">
    <source>
        <dbReference type="EMBL" id="KUJ21407.1"/>
    </source>
</evidence>
<reference evidence="2 3" key="1">
    <citation type="submission" date="2015-10" db="EMBL/GenBank/DDBJ databases">
        <title>Full genome of DAOMC 229536 Phialocephala scopiformis, a fungal endophyte of spruce producing the potent anti-insectan compound rugulosin.</title>
        <authorList>
            <consortium name="DOE Joint Genome Institute"/>
            <person name="Walker A.K."/>
            <person name="Frasz S.L."/>
            <person name="Seifert K.A."/>
            <person name="Miller J.D."/>
            <person name="Mondo S.J."/>
            <person name="Labutti K."/>
            <person name="Lipzen A."/>
            <person name="Dockter R."/>
            <person name="Kennedy M."/>
            <person name="Grigoriev I.V."/>
            <person name="Spatafora J.W."/>
        </authorList>
    </citation>
    <scope>NUCLEOTIDE SEQUENCE [LARGE SCALE GENOMIC DNA]</scope>
    <source>
        <strain evidence="2 3">CBS 120377</strain>
    </source>
</reference>
<dbReference type="EMBL" id="KQ947408">
    <property type="protein sequence ID" value="KUJ21407.1"/>
    <property type="molecule type" value="Genomic_DNA"/>
</dbReference>
<dbReference type="RefSeq" id="XP_018075762.1">
    <property type="nucleotide sequence ID" value="XM_018214402.1"/>
</dbReference>
<sequence length="660" mass="74099">MSGTDVWVVEDSSEAETEEDRHRDVKLEPNISLGDQATSLALSKLEEPIHRRSSSSFEGLTPDEEAELVVLCSQHEEILASPRVTIRGAQSAQTQPARGESQVIHTFSLPQDDVVHQKVLSEHHNGKDSARNLTGPVSNTLGDGHHRIPDVQADLNIIHGSYHRDMHTNGGLGDEYGLVVPRTSTMAFKKTESSKAKSKELGSLMISVRSEEVKEPPEVFIPSDKIWERLRKHFINASKDIPFASHKILKDATNPGLHITSKAGTFLGTIGFPLSAGDITTIKLISGHLDRDGTTTDAISRKQDARSASSNGVWEITSDMWEAKNPSWEKLLDTICSNLKKKLGDQATRKGMAFTKSYLFLYERGSKIASTKARFPPSAFTFGTLNTMLPTQDSRFEAQFVHDGNVSQFSTADTSEYDCCAFAWLSTVDMSMSSPTSGCRVVLQYDLERDKPGPIYTLPTKDQALEELSDMLRSWDRHKYSIKAEAIFLALDDLYESKHFVDNTSPPDPSEFFESDRPIVNQLREACKQNGWCMYLAHLVKTSERFERPSYTIPGGRFQPELYFDSNEGDEDEPDFDSDEEDEDKMDDEEEEEEDEVEIKLVDFVNIEGEDHFYPVSMSLDETDLLFTNPECIDEESPDSNEDGLKLWDRTVVVVLPQVF</sequence>
<feature type="region of interest" description="Disordered" evidence="1">
    <location>
        <begin position="1"/>
        <end position="23"/>
    </location>
</feature>
<evidence type="ECO:0000313" key="3">
    <source>
        <dbReference type="Proteomes" id="UP000070700"/>
    </source>
</evidence>